<dbReference type="GO" id="GO:0010468">
    <property type="term" value="P:regulation of gene expression"/>
    <property type="evidence" value="ECO:0007669"/>
    <property type="project" value="UniProtKB-ARBA"/>
</dbReference>
<sequence>MPMPLKTKIIFVFISGYNLVGIAQTGSGKTLAYILPAIIHINNQPNIKPGDGPIAVILAPTRELAAQIQQVAIDFGSSTHIRTVCTVGGVDKRPQELELMKGCEILVATPGRLIDFLLTDVTNMRRCTYLVLDEADRMLDMGFELQIRGIISQIRPDKQILMWSATWPLEIRRLAEDFLTDYIQVNIGSLELSANHNIKQFVHVCQENEKSSKLQLLLRQIYQANNPGKILIFVSKKKRADMISKYINNFGVQCDSLHGDKAQVQRTRILDDFRSGRSNIIVATDVAARGLGKKKIYKVFQ</sequence>
<dbReference type="SMART" id="SM00487">
    <property type="entry name" value="DEXDc"/>
    <property type="match status" value="1"/>
</dbReference>
<name>A0A9Q0N7Q0_9DIPT</name>
<dbReference type="GO" id="GO:0003676">
    <property type="term" value="F:nucleic acid binding"/>
    <property type="evidence" value="ECO:0007669"/>
    <property type="project" value="InterPro"/>
</dbReference>
<dbReference type="InterPro" id="IPR011545">
    <property type="entry name" value="DEAD/DEAH_box_helicase_dom"/>
</dbReference>
<dbReference type="CDD" id="cd18787">
    <property type="entry name" value="SF2_C_DEAD"/>
    <property type="match status" value="1"/>
</dbReference>
<keyword evidence="3 6" id="KW-0378">Hydrolase</keyword>
<dbReference type="EC" id="3.6.4.13" evidence="1"/>
<accession>A0A9Q0N7Q0</accession>
<keyword evidence="5 6" id="KW-0067">ATP-binding</keyword>
<dbReference type="InterPro" id="IPR001650">
    <property type="entry name" value="Helicase_C-like"/>
</dbReference>
<dbReference type="OrthoDB" id="196131at2759"/>
<evidence type="ECO:0000256" key="3">
    <source>
        <dbReference type="ARBA" id="ARBA00022801"/>
    </source>
</evidence>
<evidence type="ECO:0000256" key="6">
    <source>
        <dbReference type="RuleBase" id="RU000492"/>
    </source>
</evidence>
<evidence type="ECO:0000256" key="5">
    <source>
        <dbReference type="ARBA" id="ARBA00022840"/>
    </source>
</evidence>
<dbReference type="PROSITE" id="PS00039">
    <property type="entry name" value="DEAD_ATP_HELICASE"/>
    <property type="match status" value="1"/>
</dbReference>
<dbReference type="Pfam" id="PF00271">
    <property type="entry name" value="Helicase_C"/>
    <property type="match status" value="1"/>
</dbReference>
<keyword evidence="2 6" id="KW-0547">Nucleotide-binding</keyword>
<dbReference type="InterPro" id="IPR000629">
    <property type="entry name" value="RNA-helicase_DEAD-box_CS"/>
</dbReference>
<keyword evidence="4 6" id="KW-0347">Helicase</keyword>
<feature type="domain" description="Helicase ATP-binding" evidence="7">
    <location>
        <begin position="10"/>
        <end position="185"/>
    </location>
</feature>
<gene>
    <name evidence="9" type="primary">Rm62_2</name>
    <name evidence="9" type="ORF">Bhyg_00537</name>
</gene>
<dbReference type="SUPFAM" id="SSF52540">
    <property type="entry name" value="P-loop containing nucleoside triphosphate hydrolases"/>
    <property type="match status" value="2"/>
</dbReference>
<comment type="caution">
    <text evidence="9">The sequence shown here is derived from an EMBL/GenBank/DDBJ whole genome shotgun (WGS) entry which is preliminary data.</text>
</comment>
<evidence type="ECO:0000313" key="10">
    <source>
        <dbReference type="Proteomes" id="UP001151699"/>
    </source>
</evidence>
<dbReference type="GO" id="GO:0003724">
    <property type="term" value="F:RNA helicase activity"/>
    <property type="evidence" value="ECO:0007669"/>
    <property type="project" value="UniProtKB-EC"/>
</dbReference>
<evidence type="ECO:0000259" key="8">
    <source>
        <dbReference type="PROSITE" id="PS51194"/>
    </source>
</evidence>
<evidence type="ECO:0000259" key="7">
    <source>
        <dbReference type="PROSITE" id="PS51192"/>
    </source>
</evidence>
<evidence type="ECO:0000256" key="2">
    <source>
        <dbReference type="ARBA" id="ARBA00022741"/>
    </source>
</evidence>
<keyword evidence="10" id="KW-1185">Reference proteome</keyword>
<proteinExistence type="inferred from homology"/>
<reference evidence="9" key="1">
    <citation type="submission" date="2022-07" db="EMBL/GenBank/DDBJ databases">
        <authorList>
            <person name="Trinca V."/>
            <person name="Uliana J.V.C."/>
            <person name="Torres T.T."/>
            <person name="Ward R.J."/>
            <person name="Monesi N."/>
        </authorList>
    </citation>
    <scope>NUCLEOTIDE SEQUENCE</scope>
    <source>
        <strain evidence="9">HSMRA1968</strain>
        <tissue evidence="9">Whole embryos</tissue>
    </source>
</reference>
<dbReference type="PROSITE" id="PS51194">
    <property type="entry name" value="HELICASE_CTER"/>
    <property type="match status" value="1"/>
</dbReference>
<dbReference type="Pfam" id="PF00270">
    <property type="entry name" value="DEAD"/>
    <property type="match status" value="1"/>
</dbReference>
<dbReference type="InterPro" id="IPR014001">
    <property type="entry name" value="Helicase_ATP-bd"/>
</dbReference>
<dbReference type="EMBL" id="WJQU01000001">
    <property type="protein sequence ID" value="KAJ6645332.1"/>
    <property type="molecule type" value="Genomic_DNA"/>
</dbReference>
<evidence type="ECO:0000313" key="9">
    <source>
        <dbReference type="EMBL" id="KAJ6645332.1"/>
    </source>
</evidence>
<dbReference type="GO" id="GO:0005524">
    <property type="term" value="F:ATP binding"/>
    <property type="evidence" value="ECO:0007669"/>
    <property type="project" value="UniProtKB-KW"/>
</dbReference>
<evidence type="ECO:0000256" key="4">
    <source>
        <dbReference type="ARBA" id="ARBA00022806"/>
    </source>
</evidence>
<dbReference type="GO" id="GO:0016787">
    <property type="term" value="F:hydrolase activity"/>
    <property type="evidence" value="ECO:0007669"/>
    <property type="project" value="UniProtKB-KW"/>
</dbReference>
<evidence type="ECO:0000256" key="1">
    <source>
        <dbReference type="ARBA" id="ARBA00012552"/>
    </source>
</evidence>
<dbReference type="Proteomes" id="UP001151699">
    <property type="component" value="Chromosome A"/>
</dbReference>
<dbReference type="InterPro" id="IPR027417">
    <property type="entry name" value="P-loop_NTPase"/>
</dbReference>
<feature type="domain" description="Helicase C-terminal" evidence="8">
    <location>
        <begin position="197"/>
        <end position="301"/>
    </location>
</feature>
<organism evidence="9 10">
    <name type="scientific">Pseudolycoriella hygida</name>
    <dbReference type="NCBI Taxonomy" id="35572"/>
    <lineage>
        <taxon>Eukaryota</taxon>
        <taxon>Metazoa</taxon>
        <taxon>Ecdysozoa</taxon>
        <taxon>Arthropoda</taxon>
        <taxon>Hexapoda</taxon>
        <taxon>Insecta</taxon>
        <taxon>Pterygota</taxon>
        <taxon>Neoptera</taxon>
        <taxon>Endopterygota</taxon>
        <taxon>Diptera</taxon>
        <taxon>Nematocera</taxon>
        <taxon>Sciaroidea</taxon>
        <taxon>Sciaridae</taxon>
        <taxon>Pseudolycoriella</taxon>
    </lineage>
</organism>
<dbReference type="PROSITE" id="PS51192">
    <property type="entry name" value="HELICASE_ATP_BIND_1"/>
    <property type="match status" value="1"/>
</dbReference>
<protein>
    <recommendedName>
        <fullName evidence="1">RNA helicase</fullName>
        <ecNumber evidence="1">3.6.4.13</ecNumber>
    </recommendedName>
</protein>
<dbReference type="PANTHER" id="PTHR47958">
    <property type="entry name" value="ATP-DEPENDENT RNA HELICASE DBP3"/>
    <property type="match status" value="1"/>
</dbReference>
<dbReference type="Gene3D" id="3.40.50.300">
    <property type="entry name" value="P-loop containing nucleotide triphosphate hydrolases"/>
    <property type="match status" value="2"/>
</dbReference>
<dbReference type="AlphaFoldDB" id="A0A9Q0N7Q0"/>
<comment type="similarity">
    <text evidence="6">Belongs to the DEAD box helicase family.</text>
</comment>